<dbReference type="EMBL" id="BGPR01287463">
    <property type="protein sequence ID" value="GBN38350.1"/>
    <property type="molecule type" value="Genomic_DNA"/>
</dbReference>
<evidence type="ECO:0000256" key="1">
    <source>
        <dbReference type="SAM" id="MobiDB-lite"/>
    </source>
</evidence>
<feature type="non-terminal residue" evidence="2">
    <location>
        <position position="1"/>
    </location>
</feature>
<dbReference type="Proteomes" id="UP000499080">
    <property type="component" value="Unassembled WGS sequence"/>
</dbReference>
<keyword evidence="3" id="KW-1185">Reference proteome</keyword>
<accession>A0A4Y2NIF8</accession>
<proteinExistence type="predicted"/>
<dbReference type="AlphaFoldDB" id="A0A4Y2NIF8"/>
<evidence type="ECO:0000313" key="2">
    <source>
        <dbReference type="EMBL" id="GBN38350.1"/>
    </source>
</evidence>
<name>A0A4Y2NIF8_ARAVE</name>
<reference evidence="2 3" key="1">
    <citation type="journal article" date="2019" name="Sci. Rep.">
        <title>Orb-weaving spider Araneus ventricosus genome elucidates the spidroin gene catalogue.</title>
        <authorList>
            <person name="Kono N."/>
            <person name="Nakamura H."/>
            <person name="Ohtoshi R."/>
            <person name="Moran D.A.P."/>
            <person name="Shinohara A."/>
            <person name="Yoshida Y."/>
            <person name="Fujiwara M."/>
            <person name="Mori M."/>
            <person name="Tomita M."/>
            <person name="Arakawa K."/>
        </authorList>
    </citation>
    <scope>NUCLEOTIDE SEQUENCE [LARGE SCALE GENOMIC DNA]</scope>
</reference>
<feature type="region of interest" description="Disordered" evidence="1">
    <location>
        <begin position="1"/>
        <end position="52"/>
    </location>
</feature>
<sequence>SGTDPGNQKHRLDPGPTGQIRTEGTGTLGTGPKGTDLLGPRSRVTDSKSLGS</sequence>
<comment type="caution">
    <text evidence="2">The sequence shown here is derived from an EMBL/GenBank/DDBJ whole genome shotgun (WGS) entry which is preliminary data.</text>
</comment>
<organism evidence="2 3">
    <name type="scientific">Araneus ventricosus</name>
    <name type="common">Orbweaver spider</name>
    <name type="synonym">Epeira ventricosa</name>
    <dbReference type="NCBI Taxonomy" id="182803"/>
    <lineage>
        <taxon>Eukaryota</taxon>
        <taxon>Metazoa</taxon>
        <taxon>Ecdysozoa</taxon>
        <taxon>Arthropoda</taxon>
        <taxon>Chelicerata</taxon>
        <taxon>Arachnida</taxon>
        <taxon>Araneae</taxon>
        <taxon>Araneomorphae</taxon>
        <taxon>Entelegynae</taxon>
        <taxon>Araneoidea</taxon>
        <taxon>Araneidae</taxon>
        <taxon>Araneus</taxon>
    </lineage>
</organism>
<gene>
    <name evidence="2" type="ORF">AVEN_18503_1</name>
</gene>
<protein>
    <submittedName>
        <fullName evidence="2">Uncharacterized protein</fullName>
    </submittedName>
</protein>
<evidence type="ECO:0000313" key="3">
    <source>
        <dbReference type="Proteomes" id="UP000499080"/>
    </source>
</evidence>